<keyword evidence="1" id="KW-0812">Transmembrane</keyword>
<comment type="caution">
    <text evidence="3">The sequence shown here is derived from an EMBL/GenBank/DDBJ whole genome shotgun (WGS) entry which is preliminary data.</text>
</comment>
<evidence type="ECO:0000256" key="2">
    <source>
        <dbReference type="SAM" id="SignalP"/>
    </source>
</evidence>
<feature type="chain" id="PRO_5013050548" evidence="2">
    <location>
        <begin position="22"/>
        <end position="231"/>
    </location>
</feature>
<feature type="transmembrane region" description="Helical" evidence="1">
    <location>
        <begin position="53"/>
        <end position="75"/>
    </location>
</feature>
<sequence length="231" mass="25404">MLRNLLLTVLLFSVLVHGGHAAPTSLPVRPAPAHITHATPDGQLTAWTVRCGYAISGMFCQTQRLTIYIVAICIFCFRFHEWLTAVGTAYIVTYTVTTAIYGFALAVDPALGSDADFVMVGKLLGISLFMTFLFARFAPHIFKINVAPALALWAGITLTAFVVVMIRDNTFYSHFYGRYVSDFSYLKRLNCCSTKKVPINYNSPPASAKGSLAVAASAWDREEIKGNFKQS</sequence>
<feature type="transmembrane region" description="Helical" evidence="1">
    <location>
        <begin position="117"/>
        <end position="135"/>
    </location>
</feature>
<protein>
    <submittedName>
        <fullName evidence="3">Uncharacterized protein</fullName>
    </submittedName>
</protein>
<dbReference type="AlphaFoldDB" id="A0A1Y1Y769"/>
<feature type="transmembrane region" description="Helical" evidence="1">
    <location>
        <begin position="147"/>
        <end position="166"/>
    </location>
</feature>
<keyword evidence="1" id="KW-0472">Membrane</keyword>
<keyword evidence="4" id="KW-1185">Reference proteome</keyword>
<organism evidence="3 4">
    <name type="scientific">Clohesyomyces aquaticus</name>
    <dbReference type="NCBI Taxonomy" id="1231657"/>
    <lineage>
        <taxon>Eukaryota</taxon>
        <taxon>Fungi</taxon>
        <taxon>Dikarya</taxon>
        <taxon>Ascomycota</taxon>
        <taxon>Pezizomycotina</taxon>
        <taxon>Dothideomycetes</taxon>
        <taxon>Pleosporomycetidae</taxon>
        <taxon>Pleosporales</taxon>
        <taxon>Lindgomycetaceae</taxon>
        <taxon>Clohesyomyces</taxon>
    </lineage>
</organism>
<feature type="signal peptide" evidence="2">
    <location>
        <begin position="1"/>
        <end position="21"/>
    </location>
</feature>
<dbReference type="EMBL" id="MCFA01000325">
    <property type="protein sequence ID" value="ORX93860.1"/>
    <property type="molecule type" value="Genomic_DNA"/>
</dbReference>
<keyword evidence="1" id="KW-1133">Transmembrane helix</keyword>
<evidence type="ECO:0000313" key="4">
    <source>
        <dbReference type="Proteomes" id="UP000193144"/>
    </source>
</evidence>
<keyword evidence="2" id="KW-0732">Signal</keyword>
<feature type="transmembrane region" description="Helical" evidence="1">
    <location>
        <begin position="82"/>
        <end position="105"/>
    </location>
</feature>
<dbReference type="Proteomes" id="UP000193144">
    <property type="component" value="Unassembled WGS sequence"/>
</dbReference>
<accession>A0A1Y1Y769</accession>
<reference evidence="3 4" key="1">
    <citation type="submission" date="2016-07" db="EMBL/GenBank/DDBJ databases">
        <title>Pervasive Adenine N6-methylation of Active Genes in Fungi.</title>
        <authorList>
            <consortium name="DOE Joint Genome Institute"/>
            <person name="Mondo S.J."/>
            <person name="Dannebaum R.O."/>
            <person name="Kuo R.C."/>
            <person name="Labutti K."/>
            <person name="Haridas S."/>
            <person name="Kuo A."/>
            <person name="Salamov A."/>
            <person name="Ahrendt S.R."/>
            <person name="Lipzen A."/>
            <person name="Sullivan W."/>
            <person name="Andreopoulos W.B."/>
            <person name="Clum A."/>
            <person name="Lindquist E."/>
            <person name="Daum C."/>
            <person name="Ramamoorthy G.K."/>
            <person name="Gryganskyi A."/>
            <person name="Culley D."/>
            <person name="Magnuson J.K."/>
            <person name="James T.Y."/>
            <person name="O'Malley M.A."/>
            <person name="Stajich J.E."/>
            <person name="Spatafora J.W."/>
            <person name="Visel A."/>
            <person name="Grigoriev I.V."/>
        </authorList>
    </citation>
    <scope>NUCLEOTIDE SEQUENCE [LARGE SCALE GENOMIC DNA]</scope>
    <source>
        <strain evidence="3 4">CBS 115471</strain>
    </source>
</reference>
<gene>
    <name evidence="3" type="ORF">BCR34DRAFT_594577</name>
</gene>
<proteinExistence type="predicted"/>
<name>A0A1Y1Y769_9PLEO</name>
<evidence type="ECO:0000313" key="3">
    <source>
        <dbReference type="EMBL" id="ORX93860.1"/>
    </source>
</evidence>
<evidence type="ECO:0000256" key="1">
    <source>
        <dbReference type="SAM" id="Phobius"/>
    </source>
</evidence>